<dbReference type="GO" id="GO:0008017">
    <property type="term" value="F:microtubule binding"/>
    <property type="evidence" value="ECO:0007669"/>
    <property type="project" value="InterPro"/>
</dbReference>
<dbReference type="SUPFAM" id="SSF143575">
    <property type="entry name" value="GAS2 domain-like"/>
    <property type="match status" value="1"/>
</dbReference>
<evidence type="ECO:0000256" key="2">
    <source>
        <dbReference type="ARBA" id="ARBA00022490"/>
    </source>
</evidence>
<keyword evidence="8" id="KW-1185">Reference proteome</keyword>
<proteinExistence type="predicted"/>
<dbReference type="GO" id="GO:0005856">
    <property type="term" value="C:cytoskeleton"/>
    <property type="evidence" value="ECO:0007669"/>
    <property type="project" value="UniProtKB-SubCell"/>
</dbReference>
<evidence type="ECO:0000259" key="6">
    <source>
        <dbReference type="PROSITE" id="PS51460"/>
    </source>
</evidence>
<evidence type="ECO:0000256" key="5">
    <source>
        <dbReference type="SAM" id="MobiDB-lite"/>
    </source>
</evidence>
<dbReference type="PROSITE" id="PS51460">
    <property type="entry name" value="GAR"/>
    <property type="match status" value="1"/>
</dbReference>
<evidence type="ECO:0000256" key="4">
    <source>
        <dbReference type="SAM" id="Coils"/>
    </source>
</evidence>
<feature type="domain" description="GAR" evidence="6">
    <location>
        <begin position="574"/>
        <end position="646"/>
    </location>
</feature>
<feature type="region of interest" description="Disordered" evidence="5">
    <location>
        <begin position="713"/>
        <end position="736"/>
    </location>
</feature>
<evidence type="ECO:0000313" key="8">
    <source>
        <dbReference type="Proteomes" id="UP000187209"/>
    </source>
</evidence>
<dbReference type="OrthoDB" id="298720at2759"/>
<evidence type="ECO:0000313" key="7">
    <source>
        <dbReference type="EMBL" id="OMJ73040.1"/>
    </source>
</evidence>
<dbReference type="InterPro" id="IPR003108">
    <property type="entry name" value="GAR_dom"/>
</dbReference>
<evidence type="ECO:0000256" key="1">
    <source>
        <dbReference type="ARBA" id="ARBA00004245"/>
    </source>
</evidence>
<comment type="subcellular location">
    <subcellularLocation>
        <location evidence="1">Cytoplasm</location>
        <location evidence="1">Cytoskeleton</location>
    </subcellularLocation>
</comment>
<keyword evidence="4" id="KW-0175">Coiled coil</keyword>
<sequence length="736" mass="85225">MWKSLTAFIGDVVLENFEDLDNVLVTLQVHEESRTFSYPFTRISMDVQGVGLEDSMFIVFSTQSEEIGQAQISLEPFQRDRSFEKSVVLTRSEPCQDKQQSKLWQQKKINSGKFRLRLEIKDKPIIDPSSEEELNYIKNAYSLLEDILGNVLKLDIPQEVDINTLGLSLFEDSKGTKKWELSDMSHLLIVLKGLNEKLKLIPLLQAQLKESEDKSRKYLGLYEKMQELIREVESNAEKMQKTSEEKYDSLLLQYKNLLQELEKSKVLANKLDLELDEFRARENEYEALKFRDKKLEDIESYYKNLINSLQEQVRGLDETRKKSIEDSQNSLKEAEELSRNYLEEINRLSQEKDEINEKMVSELSAKTDLANVVEQQNTVILALKSEILTANKELISYKALENQFHQSESLCASLEDQLQNVLIENSKNLCNFNYIKSQLSEEKENLLQHARELQQENMKLQTNSVKNSNDIGALELEKDNLKIKIISLEQVLTDKEDKENLQENINQAKSLSNHLNETVYRELEFMAEYLLGQTEHNLSNIRAMNRLRNIVEDKETENLLLRDMVSDLQRKRAIYIPSKDDVIDSAVADYVNTRGTEVPLTREDHGIYIFGSKRVFVKLEHGRVIIRVGGGFMKIEEFMEVYTPQEVEKIEYKRKEDANVQRNVILGKYAGNIVNEKTRGRIDISPEKAVRLIKEAIGSSKYTQCIGVTRLSPKKMQVSSKSPKRERTKNSITEDA</sequence>
<dbReference type="Gene3D" id="3.30.920.20">
    <property type="entry name" value="Gas2-like domain"/>
    <property type="match status" value="1"/>
</dbReference>
<comment type="caution">
    <text evidence="7">The sequence shown here is derived from an EMBL/GenBank/DDBJ whole genome shotgun (WGS) entry which is preliminary data.</text>
</comment>
<dbReference type="AlphaFoldDB" id="A0A1R2B8Y3"/>
<organism evidence="7 8">
    <name type="scientific">Stentor coeruleus</name>
    <dbReference type="NCBI Taxonomy" id="5963"/>
    <lineage>
        <taxon>Eukaryota</taxon>
        <taxon>Sar</taxon>
        <taxon>Alveolata</taxon>
        <taxon>Ciliophora</taxon>
        <taxon>Postciliodesmatophora</taxon>
        <taxon>Heterotrichea</taxon>
        <taxon>Heterotrichida</taxon>
        <taxon>Stentoridae</taxon>
        <taxon>Stentor</taxon>
    </lineage>
</organism>
<feature type="coiled-coil region" evidence="4">
    <location>
        <begin position="397"/>
        <end position="518"/>
    </location>
</feature>
<dbReference type="EMBL" id="MPUH01000852">
    <property type="protein sequence ID" value="OMJ73040.1"/>
    <property type="molecule type" value="Genomic_DNA"/>
</dbReference>
<dbReference type="Pfam" id="PF02187">
    <property type="entry name" value="GAS2"/>
    <property type="match status" value="1"/>
</dbReference>
<name>A0A1R2B8Y3_9CILI</name>
<gene>
    <name evidence="7" type="ORF">SteCoe_28368</name>
</gene>
<accession>A0A1R2B8Y3</accession>
<dbReference type="InterPro" id="IPR036534">
    <property type="entry name" value="GAR_dom_sf"/>
</dbReference>
<evidence type="ECO:0000256" key="3">
    <source>
        <dbReference type="ARBA" id="ARBA00023212"/>
    </source>
</evidence>
<keyword evidence="3" id="KW-0206">Cytoskeleton</keyword>
<reference evidence="7 8" key="1">
    <citation type="submission" date="2016-11" db="EMBL/GenBank/DDBJ databases">
        <title>The macronuclear genome of Stentor coeruleus: a giant cell with tiny introns.</title>
        <authorList>
            <person name="Slabodnick M."/>
            <person name="Ruby J.G."/>
            <person name="Reiff S.B."/>
            <person name="Swart E.C."/>
            <person name="Gosai S."/>
            <person name="Prabakaran S."/>
            <person name="Witkowska E."/>
            <person name="Larue G.E."/>
            <person name="Fisher S."/>
            <person name="Freeman R.M."/>
            <person name="Gunawardena J."/>
            <person name="Chu W."/>
            <person name="Stover N.A."/>
            <person name="Gregory B.D."/>
            <person name="Nowacki M."/>
            <person name="Derisi J."/>
            <person name="Roy S.W."/>
            <person name="Marshall W.F."/>
            <person name="Sood P."/>
        </authorList>
    </citation>
    <scope>NUCLEOTIDE SEQUENCE [LARGE SCALE GENOMIC DNA]</scope>
    <source>
        <strain evidence="7">WM001</strain>
    </source>
</reference>
<protein>
    <recommendedName>
        <fullName evidence="6">GAR domain-containing protein</fullName>
    </recommendedName>
</protein>
<dbReference type="Proteomes" id="UP000187209">
    <property type="component" value="Unassembled WGS sequence"/>
</dbReference>
<keyword evidence="2" id="KW-0963">Cytoplasm</keyword>
<feature type="coiled-coil region" evidence="4">
    <location>
        <begin position="222"/>
        <end position="365"/>
    </location>
</feature>